<comment type="caution">
    <text evidence="9">The sequence shown here is derived from an EMBL/GenBank/DDBJ whole genome shotgun (WGS) entry which is preliminary data.</text>
</comment>
<comment type="similarity">
    <text evidence="6">Belongs to the bacillales FliT family.</text>
</comment>
<evidence type="ECO:0000256" key="4">
    <source>
        <dbReference type="ARBA" id="ARBA00023186"/>
    </source>
</evidence>
<proteinExistence type="inferred from homology"/>
<keyword evidence="4" id="KW-0143">Chaperone</keyword>
<name>A0ABS6JUL6_9BACI</name>
<evidence type="ECO:0000256" key="8">
    <source>
        <dbReference type="SAM" id="MobiDB-lite"/>
    </source>
</evidence>
<keyword evidence="9" id="KW-0969">Cilium</keyword>
<comment type="subcellular location">
    <subcellularLocation>
        <location evidence="1">Cytoplasm</location>
        <location evidence="1">Cytosol</location>
    </subcellularLocation>
</comment>
<dbReference type="EMBL" id="JAHQCR010000050">
    <property type="protein sequence ID" value="MBU9722276.1"/>
    <property type="molecule type" value="Genomic_DNA"/>
</dbReference>
<dbReference type="Pfam" id="PF05400">
    <property type="entry name" value="FliT"/>
    <property type="match status" value="1"/>
</dbReference>
<accession>A0ABS6JUL6</accession>
<evidence type="ECO:0000256" key="3">
    <source>
        <dbReference type="ARBA" id="ARBA00022795"/>
    </source>
</evidence>
<evidence type="ECO:0000256" key="5">
    <source>
        <dbReference type="ARBA" id="ARBA00093765"/>
    </source>
</evidence>
<sequence>MKILKAVHTLTKGLYDHLQKPMPKDEDDRDAYIETMNDMLEKREQLIPHVSRPQNEDEEKLGQDIVAMNKVVNQKIAAAQGLIRMDITKLQQRKETGKKYESPYEGPTADGVFFDSKK</sequence>
<comment type="function">
    <text evidence="5">May act as an export chaperone for the filament capping protein FliD.</text>
</comment>
<evidence type="ECO:0000256" key="2">
    <source>
        <dbReference type="ARBA" id="ARBA00022490"/>
    </source>
</evidence>
<keyword evidence="9" id="KW-0966">Cell projection</keyword>
<keyword evidence="10" id="KW-1185">Reference proteome</keyword>
<feature type="region of interest" description="Disordered" evidence="8">
    <location>
        <begin position="94"/>
        <end position="118"/>
    </location>
</feature>
<protein>
    <recommendedName>
        <fullName evidence="7">Flagellar protein FliT</fullName>
    </recommendedName>
</protein>
<gene>
    <name evidence="9" type="ORF">KS407_12600</name>
</gene>
<keyword evidence="9" id="KW-0282">Flagellum</keyword>
<evidence type="ECO:0000256" key="7">
    <source>
        <dbReference type="ARBA" id="ARBA00093797"/>
    </source>
</evidence>
<organism evidence="9 10">
    <name type="scientific">Evansella alkalicola</name>
    <dbReference type="NCBI Taxonomy" id="745819"/>
    <lineage>
        <taxon>Bacteria</taxon>
        <taxon>Bacillati</taxon>
        <taxon>Bacillota</taxon>
        <taxon>Bacilli</taxon>
        <taxon>Bacillales</taxon>
        <taxon>Bacillaceae</taxon>
        <taxon>Evansella</taxon>
    </lineage>
</organism>
<evidence type="ECO:0000313" key="9">
    <source>
        <dbReference type="EMBL" id="MBU9722276.1"/>
    </source>
</evidence>
<dbReference type="InterPro" id="IPR008622">
    <property type="entry name" value="FliT"/>
</dbReference>
<evidence type="ECO:0000256" key="6">
    <source>
        <dbReference type="ARBA" id="ARBA00093785"/>
    </source>
</evidence>
<keyword evidence="2" id="KW-0963">Cytoplasm</keyword>
<evidence type="ECO:0000256" key="1">
    <source>
        <dbReference type="ARBA" id="ARBA00004514"/>
    </source>
</evidence>
<evidence type="ECO:0000313" key="10">
    <source>
        <dbReference type="Proteomes" id="UP000790580"/>
    </source>
</evidence>
<dbReference type="Proteomes" id="UP000790580">
    <property type="component" value="Unassembled WGS sequence"/>
</dbReference>
<dbReference type="RefSeq" id="WP_088076507.1">
    <property type="nucleotide sequence ID" value="NZ_JAHQCR010000050.1"/>
</dbReference>
<reference evidence="9 10" key="1">
    <citation type="submission" date="2021-06" db="EMBL/GenBank/DDBJ databases">
        <title>Bacillus sp. RD4P76, an endophyte from a halophyte.</title>
        <authorList>
            <person name="Sun J.-Q."/>
        </authorList>
    </citation>
    <scope>NUCLEOTIDE SEQUENCE [LARGE SCALE GENOMIC DNA]</scope>
    <source>
        <strain evidence="9 10">JCM 17098</strain>
    </source>
</reference>
<keyword evidence="3" id="KW-1005">Bacterial flagellum biogenesis</keyword>